<name>A0A4Y2MDA6_ARAVE</name>
<sequence>MRLIQFPWESWIWLRATVVAGEESARRGTEHNGTLWQEVKSDRLTVVDQLKKYLGRFEGMEQEVCAITGISSNDSLLLLGEG</sequence>
<reference evidence="1 2" key="1">
    <citation type="journal article" date="2019" name="Sci. Rep.">
        <title>Orb-weaving spider Araneus ventricosus genome elucidates the spidroin gene catalogue.</title>
        <authorList>
            <person name="Kono N."/>
            <person name="Nakamura H."/>
            <person name="Ohtoshi R."/>
            <person name="Moran D.A.P."/>
            <person name="Shinohara A."/>
            <person name="Yoshida Y."/>
            <person name="Fujiwara M."/>
            <person name="Mori M."/>
            <person name="Tomita M."/>
            <person name="Arakawa K."/>
        </authorList>
    </citation>
    <scope>NUCLEOTIDE SEQUENCE [LARGE SCALE GENOMIC DNA]</scope>
</reference>
<evidence type="ECO:0000313" key="2">
    <source>
        <dbReference type="Proteomes" id="UP000499080"/>
    </source>
</evidence>
<evidence type="ECO:0000313" key="1">
    <source>
        <dbReference type="EMBL" id="GBN23687.1"/>
    </source>
</evidence>
<protein>
    <submittedName>
        <fullName evidence="1">Uncharacterized protein</fullName>
    </submittedName>
</protein>
<proteinExistence type="predicted"/>
<dbReference type="Proteomes" id="UP000499080">
    <property type="component" value="Unassembled WGS sequence"/>
</dbReference>
<dbReference type="AlphaFoldDB" id="A0A4Y2MDA6"/>
<dbReference type="EMBL" id="BGPR01007027">
    <property type="protein sequence ID" value="GBN23687.1"/>
    <property type="molecule type" value="Genomic_DNA"/>
</dbReference>
<gene>
    <name evidence="1" type="ORF">AVEN_109790_1</name>
</gene>
<organism evidence="1 2">
    <name type="scientific">Araneus ventricosus</name>
    <name type="common">Orbweaver spider</name>
    <name type="synonym">Epeira ventricosa</name>
    <dbReference type="NCBI Taxonomy" id="182803"/>
    <lineage>
        <taxon>Eukaryota</taxon>
        <taxon>Metazoa</taxon>
        <taxon>Ecdysozoa</taxon>
        <taxon>Arthropoda</taxon>
        <taxon>Chelicerata</taxon>
        <taxon>Arachnida</taxon>
        <taxon>Araneae</taxon>
        <taxon>Araneomorphae</taxon>
        <taxon>Entelegynae</taxon>
        <taxon>Araneoidea</taxon>
        <taxon>Araneidae</taxon>
        <taxon>Araneus</taxon>
    </lineage>
</organism>
<accession>A0A4Y2MDA6</accession>
<comment type="caution">
    <text evidence="1">The sequence shown here is derived from an EMBL/GenBank/DDBJ whole genome shotgun (WGS) entry which is preliminary data.</text>
</comment>
<keyword evidence="2" id="KW-1185">Reference proteome</keyword>